<dbReference type="InterPro" id="IPR036318">
    <property type="entry name" value="FAD-bd_PCMH-like_sf"/>
</dbReference>
<dbReference type="Pfam" id="PF04030">
    <property type="entry name" value="ALO"/>
    <property type="match status" value="1"/>
</dbReference>
<keyword evidence="2" id="KW-0560">Oxidoreductase</keyword>
<keyword evidence="5" id="KW-1185">Reference proteome</keyword>
<evidence type="ECO:0000313" key="5">
    <source>
        <dbReference type="Proteomes" id="UP000616608"/>
    </source>
</evidence>
<dbReference type="Gene3D" id="3.30.43.10">
    <property type="entry name" value="Uridine Diphospho-n-acetylenolpyruvylglucosamine Reductase, domain 2"/>
    <property type="match status" value="1"/>
</dbReference>
<dbReference type="GO" id="GO:0003885">
    <property type="term" value="F:D-arabinono-1,4-lactone oxidase activity"/>
    <property type="evidence" value="ECO:0007669"/>
    <property type="project" value="InterPro"/>
</dbReference>
<dbReference type="Gene3D" id="3.30.70.2520">
    <property type="match status" value="1"/>
</dbReference>
<dbReference type="PANTHER" id="PTHR43762:SF1">
    <property type="entry name" value="D-ARABINONO-1,4-LACTONE OXIDASE"/>
    <property type="match status" value="1"/>
</dbReference>
<dbReference type="Pfam" id="PF01565">
    <property type="entry name" value="FAD_binding_4"/>
    <property type="match status" value="1"/>
</dbReference>
<dbReference type="Gene3D" id="3.30.465.10">
    <property type="match status" value="1"/>
</dbReference>
<dbReference type="PROSITE" id="PS51387">
    <property type="entry name" value="FAD_PCMH"/>
    <property type="match status" value="1"/>
</dbReference>
<dbReference type="EMBL" id="BMJT01000002">
    <property type="protein sequence ID" value="GGG15084.1"/>
    <property type="molecule type" value="Genomic_DNA"/>
</dbReference>
<dbReference type="InterPro" id="IPR016169">
    <property type="entry name" value="FAD-bd_PCMH_sub2"/>
</dbReference>
<keyword evidence="1" id="KW-0285">Flavoprotein</keyword>
<evidence type="ECO:0000259" key="3">
    <source>
        <dbReference type="PROSITE" id="PS51387"/>
    </source>
</evidence>
<name>A0A917FZB0_9BACI</name>
<evidence type="ECO:0000313" key="4">
    <source>
        <dbReference type="EMBL" id="GGG15084.1"/>
    </source>
</evidence>
<comment type="caution">
    <text evidence="4">The sequence shown here is derived from an EMBL/GenBank/DDBJ whole genome shotgun (WGS) entry which is preliminary data.</text>
</comment>
<feature type="domain" description="FAD-binding PCMH-type" evidence="3">
    <location>
        <begin position="19"/>
        <end position="184"/>
    </location>
</feature>
<dbReference type="SUPFAM" id="SSF56176">
    <property type="entry name" value="FAD-binding/transporter-associated domain-like"/>
    <property type="match status" value="1"/>
</dbReference>
<dbReference type="PIRSF" id="PIRSF000136">
    <property type="entry name" value="LGO_GLO"/>
    <property type="match status" value="1"/>
</dbReference>
<dbReference type="Proteomes" id="UP000616608">
    <property type="component" value="Unassembled WGS sequence"/>
</dbReference>
<reference evidence="4" key="1">
    <citation type="journal article" date="2014" name="Int. J. Syst. Evol. Microbiol.">
        <title>Complete genome sequence of Corynebacterium casei LMG S-19264T (=DSM 44701T), isolated from a smear-ripened cheese.</title>
        <authorList>
            <consortium name="US DOE Joint Genome Institute (JGI-PGF)"/>
            <person name="Walter F."/>
            <person name="Albersmeier A."/>
            <person name="Kalinowski J."/>
            <person name="Ruckert C."/>
        </authorList>
    </citation>
    <scope>NUCLEOTIDE SEQUENCE</scope>
    <source>
        <strain evidence="4">CGMCC 1.15760</strain>
    </source>
</reference>
<dbReference type="PANTHER" id="PTHR43762">
    <property type="entry name" value="L-GULONOLACTONE OXIDASE"/>
    <property type="match status" value="1"/>
</dbReference>
<dbReference type="AlphaFoldDB" id="A0A917FZB0"/>
<evidence type="ECO:0000256" key="2">
    <source>
        <dbReference type="ARBA" id="ARBA00023002"/>
    </source>
</evidence>
<dbReference type="GO" id="GO:0071949">
    <property type="term" value="F:FAD binding"/>
    <property type="evidence" value="ECO:0007669"/>
    <property type="project" value="InterPro"/>
</dbReference>
<dbReference type="InterPro" id="IPR016167">
    <property type="entry name" value="FAD-bd_PCMH_sub1"/>
</dbReference>
<dbReference type="NCBIfam" id="TIGR01679">
    <property type="entry name" value="bact_FAD_ox"/>
    <property type="match status" value="1"/>
</dbReference>
<proteinExistence type="predicted"/>
<evidence type="ECO:0000256" key="1">
    <source>
        <dbReference type="ARBA" id="ARBA00022630"/>
    </source>
</evidence>
<dbReference type="InterPro" id="IPR010031">
    <property type="entry name" value="FAD_lactone_oxidase-like"/>
</dbReference>
<dbReference type="InterPro" id="IPR007173">
    <property type="entry name" value="ALO_C"/>
</dbReference>
<dbReference type="RefSeq" id="WP_188613599.1">
    <property type="nucleotide sequence ID" value="NZ_BMJT01000002.1"/>
</dbReference>
<dbReference type="InterPro" id="IPR016166">
    <property type="entry name" value="FAD-bd_PCMH"/>
</dbReference>
<dbReference type="GO" id="GO:0016020">
    <property type="term" value="C:membrane"/>
    <property type="evidence" value="ECO:0007669"/>
    <property type="project" value="InterPro"/>
</dbReference>
<protein>
    <submittedName>
        <fullName evidence="4">FAD-binding oxidoreductase</fullName>
    </submittedName>
</protein>
<accession>A0A917FZB0</accession>
<reference evidence="4" key="2">
    <citation type="submission" date="2020-09" db="EMBL/GenBank/DDBJ databases">
        <authorList>
            <person name="Sun Q."/>
            <person name="Zhou Y."/>
        </authorList>
    </citation>
    <scope>NUCLEOTIDE SEQUENCE</scope>
    <source>
        <strain evidence="4">CGMCC 1.15760</strain>
    </source>
</reference>
<gene>
    <name evidence="4" type="ORF">GCM10007425_06690</name>
</gene>
<organism evidence="4 5">
    <name type="scientific">Lysinibacillus alkalisoli</name>
    <dbReference type="NCBI Taxonomy" id="1911548"/>
    <lineage>
        <taxon>Bacteria</taxon>
        <taxon>Bacillati</taxon>
        <taxon>Bacillota</taxon>
        <taxon>Bacilli</taxon>
        <taxon>Bacillales</taxon>
        <taxon>Bacillaceae</taxon>
        <taxon>Lysinibacillus</taxon>
    </lineage>
</organism>
<dbReference type="InterPro" id="IPR006094">
    <property type="entry name" value="Oxid_FAD_bind_N"/>
</dbReference>
<sequence>MFSVKKFQTGKWTNWAQTITAHPSEVKLPTSIEQVQQMVTSARNIRVTGAAHSFSAVAKPEQTALSLHYLRGLIEVDEVRQEALFYAGTYLKEVGPALAAHGFALSNMGDIQEQTLAGAIATGTHGTGLTLGSFADMVVEWTFVDGLGQVHIHRRGKDELSQALHVSLGLLGILVKVRLKVVPLYHLHYISTREPLSQVRQQLTDDIHYNRHIEWFYFPGCDMVQVKRSNIAPPQAMGKWQRDKEKMKVLLVENMGFYALSEICRIRPSLSQRVSAFSAANVTTTEKYGLSYEIFPTPRLVKFTEVEYAIPLHNLDTCLQVIHQNLQKSPFAVHFPLECRVSAGESGYLSPTQGEACAYIAFHMYKGMDDSAYFSWVHHLMQSFGGRPHWGKSHHLTATLVQQMYPDVFKFLRIREQYDPNNVFLTTYLKQLFYKI</sequence>